<evidence type="ECO:0000313" key="2">
    <source>
        <dbReference type="EMBL" id="SDX42893.1"/>
    </source>
</evidence>
<dbReference type="AlphaFoldDB" id="A0A1H3BLS4"/>
<name>A0A1H3BLS4_9RHOB</name>
<gene>
    <name evidence="2" type="ORF">SAMN05444276_10682</name>
</gene>
<evidence type="ECO:0000256" key="1">
    <source>
        <dbReference type="SAM" id="MobiDB-lite"/>
    </source>
</evidence>
<dbReference type="RefSeq" id="WP_036731640.1">
    <property type="nucleotide sequence ID" value="NZ_FNNA01000006.1"/>
</dbReference>
<dbReference type="InterPro" id="IPR036514">
    <property type="entry name" value="SGNH_hydro_sf"/>
</dbReference>
<reference evidence="3" key="1">
    <citation type="submission" date="2016-10" db="EMBL/GenBank/DDBJ databases">
        <authorList>
            <person name="Varghese N."/>
            <person name="Submissions S."/>
        </authorList>
    </citation>
    <scope>NUCLEOTIDE SEQUENCE [LARGE SCALE GENOMIC DNA]</scope>
    <source>
        <strain evidence="3">DSM 29303</strain>
    </source>
</reference>
<dbReference type="EMBL" id="FNNA01000006">
    <property type="protein sequence ID" value="SDX42893.1"/>
    <property type="molecule type" value="Genomic_DNA"/>
</dbReference>
<evidence type="ECO:0008006" key="4">
    <source>
        <dbReference type="Google" id="ProtNLM"/>
    </source>
</evidence>
<dbReference type="Proteomes" id="UP000182944">
    <property type="component" value="Unassembled WGS sequence"/>
</dbReference>
<dbReference type="STRING" id="1545044.SAMN05444276_10682"/>
<proteinExistence type="predicted"/>
<sequence>MSGTATTNLPLSDSADDVIGNAAGSTIRVSMARLAALLGTLQGPAYGSVTQLQADTAWPAGAIGSVYGGTAAQIGVYRKSGAPGSGSWSRIGDLPVSSITAAQLAEKAALADLTAEIAYRRAAIRDAGIMPLANVTGRNSITATLTPSMIEGGATLANTSTVELIPAETSDGPVQLSLDGATPVPVRDAAGAELQVGALLAGRSYFLRRRGSTWRIIAGGISSVEMRAEAQARMEGDQAEAQLRLAGDRAVGVHALSAVGGSATAITAELGFPEVPGETKVILVPAAESTGPVTLRLGTGPIRSILSADSASLSAGDLKAGIAVLLRLSAAGDWRVVGVGRSEITEVVSAEARLRAAEDERLDIRTSGIQRTYDDSGYTFGITSADNDLLFGLTDTGRAQAGGYDLATVPELEAAVANLEPRLLQEGFEPIDHPLVAAITTGSGAQLAAIDIAGVGTFGAAPLGCFPTTQMVAGVSHIAMISYAGTIRQITDGAGERAPHWFGPRLRFIETVGGVDVVRSVGPDLGLNSYEPRRYPRIAILAGMGQSLMAGSNAEGSVSNVTEIAPARTVMFAGGKFAPLPGEAENADDASRLLTPAGAYTREQPMHQVGVMMAANGLGPDEGLFLTNHARGGYNILQLVKNGRSPVYAWWLARLESFAVWAATNEVAISRVVMYWQQGQSGGVSGGIDGERQYYDLMMQLWSDISADVSVRAGATVPTLIVIAPITHRTTGESWHPKNPGNLGINGAQTRLGFEQPQRFALAGPDYYIARQDGTHMIADGYAVIGGHMARATKRWTDSNGAWRPLHCTGGVRSGAQVVLTFAGGAGPMVFDAYDPAQGPVVQGFRPLPTRGLLWYQDGGQPVTIQSVQITGNRQITVTLTGDPGAGVPGWIAIGVGPYEGTNEGFLNRDPTTGTGGGTNIRTESGDTNALGHPLNDWACQQVIRLT</sequence>
<feature type="region of interest" description="Disordered" evidence="1">
    <location>
        <begin position="906"/>
        <end position="929"/>
    </location>
</feature>
<dbReference type="SUPFAM" id="SSF52266">
    <property type="entry name" value="SGNH hydrolase"/>
    <property type="match status" value="1"/>
</dbReference>
<organism evidence="2 3">
    <name type="scientific">Paracoccus sanguinis</name>
    <dbReference type="NCBI Taxonomy" id="1545044"/>
    <lineage>
        <taxon>Bacteria</taxon>
        <taxon>Pseudomonadati</taxon>
        <taxon>Pseudomonadota</taxon>
        <taxon>Alphaproteobacteria</taxon>
        <taxon>Rhodobacterales</taxon>
        <taxon>Paracoccaceae</taxon>
        <taxon>Paracoccus</taxon>
    </lineage>
</organism>
<dbReference type="GO" id="GO:0016788">
    <property type="term" value="F:hydrolase activity, acting on ester bonds"/>
    <property type="evidence" value="ECO:0007669"/>
    <property type="project" value="UniProtKB-ARBA"/>
</dbReference>
<protein>
    <recommendedName>
        <fullName evidence="4">Sialate O-acetylesterase domain-containing protein</fullName>
    </recommendedName>
</protein>
<dbReference type="OrthoDB" id="7779280at2"/>
<evidence type="ECO:0000313" key="3">
    <source>
        <dbReference type="Proteomes" id="UP000182944"/>
    </source>
</evidence>
<keyword evidence="3" id="KW-1185">Reference proteome</keyword>
<dbReference type="Gene3D" id="3.40.50.1110">
    <property type="entry name" value="SGNH hydrolase"/>
    <property type="match status" value="1"/>
</dbReference>
<accession>A0A1H3BLS4</accession>